<dbReference type="Pfam" id="PF07853">
    <property type="entry name" value="DUF1648"/>
    <property type="match status" value="1"/>
</dbReference>
<dbReference type="InterPro" id="IPR012867">
    <property type="entry name" value="DUF1648"/>
</dbReference>
<evidence type="ECO:0000313" key="4">
    <source>
        <dbReference type="Proteomes" id="UP001342826"/>
    </source>
</evidence>
<dbReference type="PANTHER" id="PTHR37810">
    <property type="entry name" value="IMMUNITY PROTEIN SDPI"/>
    <property type="match status" value="1"/>
</dbReference>
<dbReference type="PANTHER" id="PTHR37810:SF5">
    <property type="entry name" value="IMMUNITY PROTEIN SDPI"/>
    <property type="match status" value="1"/>
</dbReference>
<feature type="transmembrane region" description="Helical" evidence="1">
    <location>
        <begin position="47"/>
        <end position="70"/>
    </location>
</feature>
<feature type="transmembrane region" description="Helical" evidence="1">
    <location>
        <begin position="115"/>
        <end position="134"/>
    </location>
</feature>
<evidence type="ECO:0000259" key="2">
    <source>
        <dbReference type="Pfam" id="PF07853"/>
    </source>
</evidence>
<sequence>MKRKVDMTLVTTTLICLLPIVLALVLYNKLPNQIAIHWDSAGSPDNFAPKVTAIWGLPVLMAGIHIFTYFMIQNDPKKANVSSVLKQLGKWIIPIMSVILVPVTLFKAIGYNIPIQILAPVMVGVILIVCGNYLPKCKQNYTVGIKLSWTLNSKENWNKTHHMAGYLWVVGGICIVIGSFLNMNWIPILLIVIAVIAGVPLMYSYSLYKKGM</sequence>
<reference evidence="3 4" key="1">
    <citation type="submission" date="2023-03" db="EMBL/GenBank/DDBJ databases">
        <title>Bacillus Genome Sequencing.</title>
        <authorList>
            <person name="Dunlap C."/>
        </authorList>
    </citation>
    <scope>NUCLEOTIDE SEQUENCE [LARGE SCALE GENOMIC DNA]</scope>
    <source>
        <strain evidence="3 4">NRS-1717</strain>
    </source>
</reference>
<dbReference type="InterPro" id="IPR025962">
    <property type="entry name" value="SdpI/YhfL"/>
</dbReference>
<feature type="transmembrane region" description="Helical" evidence="1">
    <location>
        <begin position="91"/>
        <end position="109"/>
    </location>
</feature>
<gene>
    <name evidence="3" type="ORF">P9271_17600</name>
</gene>
<keyword evidence="1" id="KW-0812">Transmembrane</keyword>
<protein>
    <submittedName>
        <fullName evidence="3">SdpI family protein</fullName>
    </submittedName>
</protein>
<dbReference type="Proteomes" id="UP001342826">
    <property type="component" value="Unassembled WGS sequence"/>
</dbReference>
<feature type="domain" description="DUF1648" evidence="2">
    <location>
        <begin position="14"/>
        <end position="61"/>
    </location>
</feature>
<accession>A0ABU6P1H2</accession>
<feature type="transmembrane region" description="Helical" evidence="1">
    <location>
        <begin position="187"/>
        <end position="208"/>
    </location>
</feature>
<feature type="transmembrane region" description="Helical" evidence="1">
    <location>
        <begin position="163"/>
        <end position="181"/>
    </location>
</feature>
<comment type="caution">
    <text evidence="3">The sequence shown here is derived from an EMBL/GenBank/DDBJ whole genome shotgun (WGS) entry which is preliminary data.</text>
</comment>
<keyword evidence="1" id="KW-0472">Membrane</keyword>
<dbReference type="InterPro" id="IPR026272">
    <property type="entry name" value="SdpI"/>
</dbReference>
<evidence type="ECO:0000313" key="3">
    <source>
        <dbReference type="EMBL" id="MED4403126.1"/>
    </source>
</evidence>
<proteinExistence type="predicted"/>
<name>A0ABU6P1H2_9BACI</name>
<dbReference type="EMBL" id="JARTFS010000013">
    <property type="protein sequence ID" value="MED4403126.1"/>
    <property type="molecule type" value="Genomic_DNA"/>
</dbReference>
<evidence type="ECO:0000256" key="1">
    <source>
        <dbReference type="SAM" id="Phobius"/>
    </source>
</evidence>
<keyword evidence="1" id="KW-1133">Transmembrane helix</keyword>
<organism evidence="3 4">
    <name type="scientific">Metabacillus fastidiosus</name>
    <dbReference type="NCBI Taxonomy" id="1458"/>
    <lineage>
        <taxon>Bacteria</taxon>
        <taxon>Bacillati</taxon>
        <taxon>Bacillota</taxon>
        <taxon>Bacilli</taxon>
        <taxon>Bacillales</taxon>
        <taxon>Bacillaceae</taxon>
        <taxon>Metabacillus</taxon>
    </lineage>
</organism>
<dbReference type="Pfam" id="PF13630">
    <property type="entry name" value="SdpI"/>
    <property type="match status" value="1"/>
</dbReference>
<dbReference type="PIRSF" id="PIRSF038959">
    <property type="entry name" value="SdpI"/>
    <property type="match status" value="1"/>
</dbReference>
<keyword evidence="4" id="KW-1185">Reference proteome</keyword>
<dbReference type="RefSeq" id="WP_328015649.1">
    <property type="nucleotide sequence ID" value="NZ_JARTFS010000013.1"/>
</dbReference>